<organism evidence="1 2">
    <name type="scientific">Candidatus Thermofonsia Clade 1 bacterium</name>
    <dbReference type="NCBI Taxonomy" id="2364210"/>
    <lineage>
        <taxon>Bacteria</taxon>
        <taxon>Bacillati</taxon>
        <taxon>Chloroflexota</taxon>
        <taxon>Candidatus Thermofontia</taxon>
        <taxon>Candidatus Thermofonsia Clade 1</taxon>
    </lineage>
</organism>
<protein>
    <submittedName>
        <fullName evidence="1">DUF429 domain-containing protein</fullName>
    </submittedName>
</protein>
<proteinExistence type="predicted"/>
<comment type="caution">
    <text evidence="1">The sequence shown here is derived from an EMBL/GenBank/DDBJ whole genome shotgun (WGS) entry which is preliminary data.</text>
</comment>
<dbReference type="Proteomes" id="UP000228921">
    <property type="component" value="Unassembled WGS sequence"/>
</dbReference>
<evidence type="ECO:0000313" key="1">
    <source>
        <dbReference type="EMBL" id="PJF31845.1"/>
    </source>
</evidence>
<evidence type="ECO:0000313" key="2">
    <source>
        <dbReference type="Proteomes" id="UP000228921"/>
    </source>
</evidence>
<dbReference type="AlphaFoldDB" id="A0A2M8P2S3"/>
<gene>
    <name evidence="1" type="ORF">CUN51_02570</name>
</gene>
<dbReference type="EMBL" id="PGTK01000002">
    <property type="protein sequence ID" value="PJF31845.1"/>
    <property type="molecule type" value="Genomic_DNA"/>
</dbReference>
<reference evidence="1 2" key="1">
    <citation type="submission" date="2017-11" db="EMBL/GenBank/DDBJ databases">
        <title>Evolution of Phototrophy in the Chloroflexi Phylum Driven by Horizontal Gene Transfer.</title>
        <authorList>
            <person name="Ward L.M."/>
            <person name="Hemp J."/>
            <person name="Shih P.M."/>
            <person name="Mcglynn S.E."/>
            <person name="Fischer W."/>
        </authorList>
    </citation>
    <scope>NUCLEOTIDE SEQUENCE [LARGE SCALE GENOMIC DNA]</scope>
    <source>
        <strain evidence="1">CP2_2F</strain>
    </source>
</reference>
<sequence length="252" mass="27281">MQAAFLGIDLAWSARNVSGVAALQLHNGRATLTEMPIALRTDEDILAFVARYANCTSLIVAIDAPLCVPNQTGKRRGDALISKVFGKYGAGAHPANRTILGKYNGGVMRGEALIAGLAALNVQHTPHFPAQGSVRCAFEVYPHAAMIGLFGLARALRYKRKGGLSRAAQESAWRQYSDHLAALQDATPPLDLPTPLLQAAWSKAEEDRRDAALCAYIALHYWWHGSAFWQVYGTLEEGYIVAPRLALSDGAR</sequence>
<dbReference type="PIRSF" id="PIRSF018008">
    <property type="entry name" value="UCP018008"/>
    <property type="match status" value="1"/>
</dbReference>
<dbReference type="InterPro" id="IPR007362">
    <property type="entry name" value="DUF429"/>
</dbReference>
<name>A0A2M8P2S3_9CHLR</name>
<accession>A0A2M8P2S3</accession>
<dbReference type="InterPro" id="IPR008306">
    <property type="entry name" value="UCP018008"/>
</dbReference>
<dbReference type="Pfam" id="PF04250">
    <property type="entry name" value="DUF429"/>
    <property type="match status" value="1"/>
</dbReference>